<organism evidence="1 2">
    <name type="scientific">Pseudotamlana agarivorans</name>
    <dbReference type="NCBI Taxonomy" id="481183"/>
    <lineage>
        <taxon>Bacteria</taxon>
        <taxon>Pseudomonadati</taxon>
        <taxon>Bacteroidota</taxon>
        <taxon>Flavobacteriia</taxon>
        <taxon>Flavobacteriales</taxon>
        <taxon>Flavobacteriaceae</taxon>
        <taxon>Pseudotamlana</taxon>
    </lineage>
</organism>
<dbReference type="EMBL" id="JAHKPD010000025">
    <property type="protein sequence ID" value="MBU2952109.1"/>
    <property type="molecule type" value="Genomic_DNA"/>
</dbReference>
<accession>A0ACC5UCU2</accession>
<protein>
    <submittedName>
        <fullName evidence="1">Ig-like domain-containing protein</fullName>
    </submittedName>
</protein>
<keyword evidence="2" id="KW-1185">Reference proteome</keyword>
<dbReference type="Proteomes" id="UP001647509">
    <property type="component" value="Unassembled WGS sequence"/>
</dbReference>
<sequence>MKNKNKWILGIGLLYYGTGFTQNVNVDVNLNMKHSVENVSDFGRERHMTIHSTPFENDWKGEEDKLDYLINDLGVYFGRETGSATWKMQGVEEDPNNPGWANEAQMIAHSNGLKAWESSADFISGQQYVGKTNNMIMGINDTSPMYSGLSWHPTFGKGKDGWFVKDVDASADWVGKYMDHYFAKSPGEPGFRLPKYWECYNEPDMNFMNPSFGMIISSLEKNWEYHKLVAQEVRGRLGSQAPLIGGMCQGQHDFFKQDGIPSRTDGQFWYDNSSPEANALYDNMLSGVNGWPKAWDRRTDDWWQWDYLWQGFIDYAGADMDFYGVHIYDWPNATDAQATTRSGGHTAAMLDLLEWYDNYSFGAKKDIVLSEFGAVNTTYINSLPDRRRDWEFLKPFNQMFMQFLERPSHVVMSMPFAPAKAIWGAHFKNATTIQRYDGATLFEPKGQWTGDEATWTMNEPTGGWGWSPIIYYFELWKDVEGTRIDSKSNNLDVQVDAYVKDKHVYLILNNAEADSKTINLNTFNTGAANSVANVEMRHLFFNPNLGSQGEPEYVIANLTDAPAQVTLKPNSTIVLDYTYSNNVVIDKESKETKYMSAPLTSGKNSRGTLLCRLEGVNNFTTTIPNVVKPSKGEAVVRIGGFFYNPTDGSTGIGGTMQVHSLLVNGNEVVQNGPMLVNPRGYVKGGWKGGWFGVLEIEVPTGYLVDGENTIYFRRQQQADFTSVMLQVWDMDEDPGRTDTANIDLVSIDLGSDTESLMNGNNLAIVPTFTPKDATNKGLTWTSSDTSVATVDENGIVTAVADSGTAIITATSTQSASILDTKTIEAMPYQISAVTSIEILEGDAFTTDHYVNTPLTLQLNPTPSNAPEIEWTSSDEDIVEVLASGKVVGKVIGGSAIITAKVKGTNISDAITVSVRIAGNETVFTNALPDFIRPFTTESVEVPITAMGARTVMVELLNGSTVLGSGTQNVGVMGDDTVSVTYNLANAPAPGTGYSFRVSLKDGNNVLDTKTKDIEIKAHIGVASVTIEDGLPAVETGKMITRTAAILPLDAFNKDIIWSSSNTAVATVDASTGEITGKSTGDSMIRATSADSSTIYDDVLITVQSNEVSVPVTSIDLPTTAHLFPGGNKTLTATLNPSYTTEKDVVWSSNNGTVSVDQNGVITAGLTDGTAIITATSTSDSNISATCTVSVSKTIYIEAETLVNTGGSSSGMIVSSNGFNNNTSGDWADYTVDIPASGSYTIQYHTGSPATTGIGVNTYVDGILLNTTSLSGTGDWDNYVTQDGSGSIDISSGTRTIRFESTGATEWQWNADWFSLTFNGTLSVGNKKLENISVYPNPTHGYVIIEGVKTTSTVEVFNIQGGLIKRINVLESRVNIDLSDYQNGLYLIRITDEGVSDLFKIIKK</sequence>
<evidence type="ECO:0000313" key="2">
    <source>
        <dbReference type="Proteomes" id="UP001647509"/>
    </source>
</evidence>
<proteinExistence type="predicted"/>
<gene>
    <name evidence="1" type="ORF">KO493_15520</name>
</gene>
<evidence type="ECO:0000313" key="1">
    <source>
        <dbReference type="EMBL" id="MBU2952109.1"/>
    </source>
</evidence>
<name>A0ACC5UCU2_9FLAO</name>
<comment type="caution">
    <text evidence="1">The sequence shown here is derived from an EMBL/GenBank/DDBJ whole genome shotgun (WGS) entry which is preliminary data.</text>
</comment>
<reference evidence="1" key="1">
    <citation type="submission" date="2021-05" db="EMBL/GenBank/DDBJ databases">
        <title>Draft genomes of bacteria isolated from model marine particles.</title>
        <authorList>
            <person name="Datta M.S."/>
            <person name="Schwartzman J.A."/>
            <person name="Enke T.N."/>
            <person name="Saavedra J."/>
            <person name="Cermak N."/>
            <person name="Cordero O.X."/>
        </authorList>
    </citation>
    <scope>NUCLEOTIDE SEQUENCE</scope>
    <source>
        <strain evidence="1">I2M19</strain>
    </source>
</reference>